<reference evidence="10 11" key="1">
    <citation type="submission" date="2021-03" db="EMBL/GenBank/DDBJ databases">
        <title>The complete genome sequence of Acetobacter sacchari TBRC 11175.</title>
        <authorList>
            <person name="Charoenyingcharoen P."/>
            <person name="Yukphan P."/>
        </authorList>
    </citation>
    <scope>NUCLEOTIDE SEQUENCE [LARGE SCALE GENOMIC DNA]</scope>
    <source>
        <strain evidence="10 11">TBRC 11175</strain>
    </source>
</reference>
<keyword evidence="11" id="KW-1185">Reference proteome</keyword>
<dbReference type="SUPFAM" id="SSF53756">
    <property type="entry name" value="UDP-Glycosyltransferase/glycogen phosphorylase"/>
    <property type="match status" value="1"/>
</dbReference>
<keyword evidence="5" id="KW-0808">Transferase</keyword>
<feature type="repeat" description="TPR" evidence="8">
    <location>
        <begin position="36"/>
        <end position="69"/>
    </location>
</feature>
<evidence type="ECO:0000313" key="10">
    <source>
        <dbReference type="EMBL" id="MBO1360566.1"/>
    </source>
</evidence>
<feature type="domain" description="O-GlcNAc transferase C-terminal" evidence="9">
    <location>
        <begin position="148"/>
        <end position="301"/>
    </location>
</feature>
<dbReference type="Gene3D" id="1.25.40.10">
    <property type="entry name" value="Tetratricopeptide repeat domain"/>
    <property type="match status" value="1"/>
</dbReference>
<feature type="domain" description="O-GlcNAc transferase C-terminal" evidence="9">
    <location>
        <begin position="318"/>
        <end position="497"/>
    </location>
</feature>
<comment type="similarity">
    <text evidence="2">Belongs to the glycosyltransferase 41 family. O-GlcNAc transferase subfamily.</text>
</comment>
<gene>
    <name evidence="10" type="ORF">J2D73_12280</name>
</gene>
<dbReference type="SMART" id="SM00028">
    <property type="entry name" value="TPR"/>
    <property type="match status" value="2"/>
</dbReference>
<comment type="pathway">
    <text evidence="1">Protein modification; protein glycosylation.</text>
</comment>
<keyword evidence="6" id="KW-0677">Repeat</keyword>
<evidence type="ECO:0000256" key="4">
    <source>
        <dbReference type="ARBA" id="ARBA00022676"/>
    </source>
</evidence>
<dbReference type="Proteomes" id="UP000664771">
    <property type="component" value="Unassembled WGS sequence"/>
</dbReference>
<evidence type="ECO:0000259" key="9">
    <source>
        <dbReference type="Pfam" id="PF13844"/>
    </source>
</evidence>
<dbReference type="RefSeq" id="WP_207881834.1">
    <property type="nucleotide sequence ID" value="NZ_JAFVMF010000012.1"/>
</dbReference>
<evidence type="ECO:0000256" key="7">
    <source>
        <dbReference type="ARBA" id="ARBA00022803"/>
    </source>
</evidence>
<evidence type="ECO:0000256" key="1">
    <source>
        <dbReference type="ARBA" id="ARBA00004922"/>
    </source>
</evidence>
<accession>A0ABS3LXB2</accession>
<dbReference type="SUPFAM" id="SSF48452">
    <property type="entry name" value="TPR-like"/>
    <property type="match status" value="1"/>
</dbReference>
<dbReference type="Pfam" id="PF13432">
    <property type="entry name" value="TPR_16"/>
    <property type="match status" value="1"/>
</dbReference>
<name>A0ABS3LXB2_9PROT</name>
<keyword evidence="7 8" id="KW-0802">TPR repeat</keyword>
<proteinExistence type="inferred from homology"/>
<evidence type="ECO:0000256" key="6">
    <source>
        <dbReference type="ARBA" id="ARBA00022737"/>
    </source>
</evidence>
<dbReference type="PROSITE" id="PS50005">
    <property type="entry name" value="TPR"/>
    <property type="match status" value="1"/>
</dbReference>
<dbReference type="InterPro" id="IPR029489">
    <property type="entry name" value="OGT/SEC/SPY_C"/>
</dbReference>
<dbReference type="PANTHER" id="PTHR44835:SF1">
    <property type="entry name" value="PROTEIN O-GLCNAC TRANSFERASE"/>
    <property type="match status" value="1"/>
</dbReference>
<evidence type="ECO:0000256" key="8">
    <source>
        <dbReference type="PROSITE-ProRule" id="PRU00339"/>
    </source>
</evidence>
<sequence length="519" mass="58933">MISNKLKKADALQTSGKYGSAIKAYKIILKDYPDNFDVLNGLGYALYSLEYFSEAVIAFRKALKIRSNTHSSRLNLARSLYLLGHVREASAEYEYLISFGDEDNKLKALNNLAVIAPGNIGYDNERVLEIRRRWAESQAPQIIPRRVFNNSNERLRLAYYGSYFSNKNWMKMYMGVINAHNRSRFDVNIIADGPPPDFQNGYVDHENDRIWGVESLSNAELSNLIFEEKIDILVDLNGYSHQRRLPLLNYRSAPVQLVWNGMYATTGFPNVDGIIGDNQAIRSNEQEFYTEKFIRLDGTYLPFDFFYDTTPVTNSPCLGNGYITFGSLNSSYKITEETIEFWASIMMSVTGSRMVVRTKTLDKECNRKEIIHRFTKHGIDQNRISLFGSGSHESYLKTYEQIDIALDTLPYSGGTTTVEALWQGVPVLTVPGDRWASRTSASILSAAGFVDFIATNQEDAILRVRSAASDYTELNNARINRRIKLKNSNACATQKICNELEHIYADKFAALRLDSESFL</sequence>
<dbReference type="InterPro" id="IPR019734">
    <property type="entry name" value="TPR_rpt"/>
</dbReference>
<dbReference type="Gene3D" id="3.40.50.11380">
    <property type="match status" value="1"/>
</dbReference>
<comment type="caution">
    <text evidence="10">The sequence shown here is derived from an EMBL/GenBank/DDBJ whole genome shotgun (WGS) entry which is preliminary data.</text>
</comment>
<evidence type="ECO:0000313" key="11">
    <source>
        <dbReference type="Proteomes" id="UP000664771"/>
    </source>
</evidence>
<dbReference type="EMBL" id="JAFVMF010000012">
    <property type="protein sequence ID" value="MBO1360566.1"/>
    <property type="molecule type" value="Genomic_DNA"/>
</dbReference>
<evidence type="ECO:0000256" key="3">
    <source>
        <dbReference type="ARBA" id="ARBA00011970"/>
    </source>
</evidence>
<evidence type="ECO:0000256" key="5">
    <source>
        <dbReference type="ARBA" id="ARBA00022679"/>
    </source>
</evidence>
<dbReference type="Gene3D" id="3.40.50.2000">
    <property type="entry name" value="Glycogen Phosphorylase B"/>
    <property type="match status" value="1"/>
</dbReference>
<organism evidence="10 11">
    <name type="scientific">Acetobacter sacchari</name>
    <dbReference type="NCBI Taxonomy" id="2661687"/>
    <lineage>
        <taxon>Bacteria</taxon>
        <taxon>Pseudomonadati</taxon>
        <taxon>Pseudomonadota</taxon>
        <taxon>Alphaproteobacteria</taxon>
        <taxon>Acetobacterales</taxon>
        <taxon>Acetobacteraceae</taxon>
        <taxon>Acetobacter</taxon>
    </lineage>
</organism>
<dbReference type="InterPro" id="IPR051939">
    <property type="entry name" value="Glycosyltr_41/O-GlcNAc_trsf"/>
</dbReference>
<keyword evidence="4" id="KW-0328">Glycosyltransferase</keyword>
<dbReference type="Pfam" id="PF13844">
    <property type="entry name" value="Glyco_transf_41"/>
    <property type="match status" value="2"/>
</dbReference>
<dbReference type="EC" id="2.4.1.255" evidence="3"/>
<dbReference type="PANTHER" id="PTHR44835">
    <property type="entry name" value="UDP-N-ACETYLGLUCOSAMINE--PEPTIDE N-ACETYLGLUCOSAMINYLTRANSFERASE SPINDLY-RELATED"/>
    <property type="match status" value="1"/>
</dbReference>
<evidence type="ECO:0000256" key="2">
    <source>
        <dbReference type="ARBA" id="ARBA00005386"/>
    </source>
</evidence>
<protein>
    <recommendedName>
        <fullName evidence="3">protein O-GlcNAc transferase</fullName>
        <ecNumber evidence="3">2.4.1.255</ecNumber>
    </recommendedName>
</protein>
<dbReference type="InterPro" id="IPR011990">
    <property type="entry name" value="TPR-like_helical_dom_sf"/>
</dbReference>